<protein>
    <submittedName>
        <fullName evidence="2">Putative ABC transport system permease protein</fullName>
    </submittedName>
</protein>
<reference evidence="2 3" key="1">
    <citation type="submission" date="2016-10" db="EMBL/GenBank/DDBJ databases">
        <authorList>
            <person name="de Groot N.N."/>
        </authorList>
    </citation>
    <scope>NUCLEOTIDE SEQUENCE [LARGE SCALE GENOMIC DNA]</scope>
    <source>
        <strain evidence="2 3">DSM 25294</strain>
    </source>
</reference>
<proteinExistence type="predicted"/>
<keyword evidence="1" id="KW-0812">Transmembrane</keyword>
<evidence type="ECO:0000313" key="2">
    <source>
        <dbReference type="EMBL" id="SDL66733.1"/>
    </source>
</evidence>
<feature type="transmembrane region" description="Helical" evidence="1">
    <location>
        <begin position="15"/>
        <end position="33"/>
    </location>
</feature>
<dbReference type="PANTHER" id="PTHR43738:SF2">
    <property type="entry name" value="ABC TRANSPORTER PERMEASE"/>
    <property type="match status" value="1"/>
</dbReference>
<sequence>MIALWDGLPAETQDIALVVLLILPALIVGRIVLRGYAPWPLIGALLWRFRWANGLFVLLIAVSVGMGIGLLAQERGLRQGTAAAADKFDLVVTAPGSEITMMLAAVFLQPSDVPLLDGATYAAIAGHENVALAAPLGFGDSFGASPIVGTTAEFAIHLSDGRIEGRMWQDYGEAVVGALTPLQIGDGFIPAHGVGDGAEHDAHGGEELHVVGRMGATGTPWDRAILLPIETVWDVHGLANGHAPEHGEQIGPPFDPAYFPGTPVIIVRANELWANYALRSEFITDRTMAFFPGTVLGNLYRVLGDIRQAISLMTLVTQSLVAASVLLGLFILSNLFQRQLALLRALGAPARFVFAILWSYGAVLLVVGAAFGTVLGMIAATVLSRVISARTDILVSAPIGWSEIHYLAGFISLMTLLSLLPALAAFRKSIVAGLRS</sequence>
<feature type="transmembrane region" description="Helical" evidence="1">
    <location>
        <begin position="54"/>
        <end position="72"/>
    </location>
</feature>
<feature type="transmembrane region" description="Helical" evidence="1">
    <location>
        <begin position="352"/>
        <end position="384"/>
    </location>
</feature>
<feature type="transmembrane region" description="Helical" evidence="1">
    <location>
        <begin position="404"/>
        <end position="426"/>
    </location>
</feature>
<dbReference type="OrthoDB" id="9784014at2"/>
<feature type="transmembrane region" description="Helical" evidence="1">
    <location>
        <begin position="309"/>
        <end position="332"/>
    </location>
</feature>
<keyword evidence="3" id="KW-1185">Reference proteome</keyword>
<keyword evidence="1" id="KW-1133">Transmembrane helix</keyword>
<evidence type="ECO:0000256" key="1">
    <source>
        <dbReference type="SAM" id="Phobius"/>
    </source>
</evidence>
<dbReference type="EMBL" id="FNEK01000103">
    <property type="protein sequence ID" value="SDL66733.1"/>
    <property type="molecule type" value="Genomic_DNA"/>
</dbReference>
<dbReference type="Proteomes" id="UP000199382">
    <property type="component" value="Unassembled WGS sequence"/>
</dbReference>
<gene>
    <name evidence="2" type="ORF">SAMN04488026_11034</name>
</gene>
<evidence type="ECO:0000313" key="3">
    <source>
        <dbReference type="Proteomes" id="UP000199382"/>
    </source>
</evidence>
<dbReference type="RefSeq" id="WP_093164232.1">
    <property type="nucleotide sequence ID" value="NZ_FNEK01000103.1"/>
</dbReference>
<dbReference type="InterPro" id="IPR051125">
    <property type="entry name" value="ABC-4/HrtB_transporter"/>
</dbReference>
<organism evidence="2 3">
    <name type="scientific">Aliiruegeria lutimaris</name>
    <dbReference type="NCBI Taxonomy" id="571298"/>
    <lineage>
        <taxon>Bacteria</taxon>
        <taxon>Pseudomonadati</taxon>
        <taxon>Pseudomonadota</taxon>
        <taxon>Alphaproteobacteria</taxon>
        <taxon>Rhodobacterales</taxon>
        <taxon>Roseobacteraceae</taxon>
        <taxon>Aliiruegeria</taxon>
    </lineage>
</organism>
<accession>A0A1G9LXU5</accession>
<keyword evidence="1" id="KW-0472">Membrane</keyword>
<dbReference type="AlphaFoldDB" id="A0A1G9LXU5"/>
<dbReference type="STRING" id="571298.SAMN04488026_11034"/>
<name>A0A1G9LXU5_9RHOB</name>
<dbReference type="PANTHER" id="PTHR43738">
    <property type="entry name" value="ABC TRANSPORTER, MEMBRANE PROTEIN"/>
    <property type="match status" value="1"/>
</dbReference>